<gene>
    <name evidence="1" type="ORF">F8B43_1963</name>
</gene>
<proteinExistence type="predicted"/>
<dbReference type="AlphaFoldDB" id="A0A833J8E8"/>
<comment type="caution">
    <text evidence="1">The sequence shown here is derived from an EMBL/GenBank/DDBJ whole genome shotgun (WGS) entry which is preliminary data.</text>
</comment>
<reference evidence="1 2" key="1">
    <citation type="submission" date="2019-10" db="EMBL/GenBank/DDBJ databases">
        <title>Draft Genome Sequence of the Caffeine Degrading Methylotroph Methylorubrum populi PINKEL.</title>
        <authorList>
            <person name="Dawson S.C."/>
            <person name="Zhang X."/>
            <person name="Wright M.E."/>
            <person name="Sharma G."/>
            <person name="Langner J.T."/>
            <person name="Ditty J.L."/>
            <person name="Subuyuj G.A."/>
        </authorList>
    </citation>
    <scope>NUCLEOTIDE SEQUENCE [LARGE SCALE GENOMIC DNA]</scope>
    <source>
        <strain evidence="1 2">Pinkel</strain>
    </source>
</reference>
<sequence>MSRSYISVCASTSRNARSVVHRRKAAGAFRERSRCKRPQ</sequence>
<evidence type="ECO:0000313" key="1">
    <source>
        <dbReference type="EMBL" id="KAB7785462.1"/>
    </source>
</evidence>
<evidence type="ECO:0000313" key="2">
    <source>
        <dbReference type="Proteomes" id="UP000469949"/>
    </source>
</evidence>
<name>A0A833J8E8_9HYPH</name>
<protein>
    <submittedName>
        <fullName evidence="1">Uncharacterized protein</fullName>
    </submittedName>
</protein>
<accession>A0A833J8E8</accession>
<dbReference type="Proteomes" id="UP000469949">
    <property type="component" value="Unassembled WGS sequence"/>
</dbReference>
<dbReference type="EMBL" id="WEKV01000009">
    <property type="protein sequence ID" value="KAB7785462.1"/>
    <property type="molecule type" value="Genomic_DNA"/>
</dbReference>
<organism evidence="1 2">
    <name type="scientific">Methylorubrum populi</name>
    <dbReference type="NCBI Taxonomy" id="223967"/>
    <lineage>
        <taxon>Bacteria</taxon>
        <taxon>Pseudomonadati</taxon>
        <taxon>Pseudomonadota</taxon>
        <taxon>Alphaproteobacteria</taxon>
        <taxon>Hyphomicrobiales</taxon>
        <taxon>Methylobacteriaceae</taxon>
        <taxon>Methylorubrum</taxon>
    </lineage>
</organism>